<comment type="caution">
    <text evidence="2">The sequence shown here is derived from an EMBL/GenBank/DDBJ whole genome shotgun (WGS) entry which is preliminary data.</text>
</comment>
<evidence type="ECO:0000313" key="3">
    <source>
        <dbReference type="Proteomes" id="UP000032221"/>
    </source>
</evidence>
<proteinExistence type="predicted"/>
<evidence type="ECO:0008006" key="4">
    <source>
        <dbReference type="Google" id="ProtNLM"/>
    </source>
</evidence>
<sequence>MEHITPADARAALDSVDHARAKVVDEVGLPRWYWWLLAAAWVVLGIVGDVGPQWLAVGATVGFGVIHSTIASRRLSGRRRTERLQVSADTVSPRIPMVVIGMLFALVAITIATGFALDADGVRHPGIAAAVFVAVIVGLGGPEILRVLRRWVHA</sequence>
<gene>
    <name evidence="2" type="ORF">TL10_19185</name>
</gene>
<dbReference type="STRING" id="280871.TL10_19185"/>
<dbReference type="PATRIC" id="fig|280871.6.peg.3972"/>
<keyword evidence="1" id="KW-0812">Transmembrane</keyword>
<keyword evidence="3" id="KW-1185">Reference proteome</keyword>
<evidence type="ECO:0000313" key="2">
    <source>
        <dbReference type="EMBL" id="KIU15366.1"/>
    </source>
</evidence>
<dbReference type="OrthoDB" id="4554544at2"/>
<organism evidence="2 3">
    <name type="scientific">Mycolicibacterium llatzerense</name>
    <dbReference type="NCBI Taxonomy" id="280871"/>
    <lineage>
        <taxon>Bacteria</taxon>
        <taxon>Bacillati</taxon>
        <taxon>Actinomycetota</taxon>
        <taxon>Actinomycetes</taxon>
        <taxon>Mycobacteriales</taxon>
        <taxon>Mycobacteriaceae</taxon>
        <taxon>Mycolicibacterium</taxon>
    </lineage>
</organism>
<dbReference type="Proteomes" id="UP000032221">
    <property type="component" value="Unassembled WGS sequence"/>
</dbReference>
<feature type="transmembrane region" description="Helical" evidence="1">
    <location>
        <begin position="95"/>
        <end position="115"/>
    </location>
</feature>
<feature type="transmembrane region" description="Helical" evidence="1">
    <location>
        <begin position="54"/>
        <end position="75"/>
    </location>
</feature>
<keyword evidence="1" id="KW-1133">Transmembrane helix</keyword>
<keyword evidence="1" id="KW-0472">Membrane</keyword>
<accession>A0A0D1LH52</accession>
<dbReference type="EMBL" id="JXST01000028">
    <property type="protein sequence ID" value="KIU15366.1"/>
    <property type="molecule type" value="Genomic_DNA"/>
</dbReference>
<feature type="transmembrane region" description="Helical" evidence="1">
    <location>
        <begin position="32"/>
        <end position="48"/>
    </location>
</feature>
<evidence type="ECO:0000256" key="1">
    <source>
        <dbReference type="SAM" id="Phobius"/>
    </source>
</evidence>
<feature type="transmembrane region" description="Helical" evidence="1">
    <location>
        <begin position="127"/>
        <end position="148"/>
    </location>
</feature>
<protein>
    <recommendedName>
        <fullName evidence="4">Transmembrane protein</fullName>
    </recommendedName>
</protein>
<dbReference type="RefSeq" id="WP_043986862.1">
    <property type="nucleotide sequence ID" value="NZ_JXST01000028.1"/>
</dbReference>
<name>A0A0D1LH52_9MYCO</name>
<dbReference type="AlphaFoldDB" id="A0A0D1LH52"/>
<reference evidence="2 3" key="1">
    <citation type="submission" date="2015-01" db="EMBL/GenBank/DDBJ databases">
        <title>Genome sequence of Mycobacterium llatzerense and Mycobacterium immunogenum recovered from brain abscess.</title>
        <authorList>
            <person name="Greninger A.L."/>
            <person name="Langelier C."/>
            <person name="Cunningham G."/>
            <person name="Chiu C.Y."/>
            <person name="Miller S."/>
        </authorList>
    </citation>
    <scope>NUCLEOTIDE SEQUENCE [LARGE SCALE GENOMIC DNA]</scope>
    <source>
        <strain evidence="2 3">CLUC14</strain>
    </source>
</reference>